<evidence type="ECO:0008006" key="3">
    <source>
        <dbReference type="Google" id="ProtNLM"/>
    </source>
</evidence>
<name>A0A381SRV8_9ZZZZ</name>
<organism evidence="2">
    <name type="scientific">marine metagenome</name>
    <dbReference type="NCBI Taxonomy" id="408172"/>
    <lineage>
        <taxon>unclassified sequences</taxon>
        <taxon>metagenomes</taxon>
        <taxon>ecological metagenomes</taxon>
    </lineage>
</organism>
<dbReference type="InterPro" id="IPR035917">
    <property type="entry name" value="YjbQ-like_sf"/>
</dbReference>
<dbReference type="Pfam" id="PF01894">
    <property type="entry name" value="YjbQ"/>
    <property type="match status" value="1"/>
</dbReference>
<sequence>MIAEHNTILCETNGDNHIIDLTSNVQETVAESGINTGQAALLVHGSTAALSTLEYEPGLVNYDIRTAMERLAPHDAYYKHEETWKDDNGHSHVRASTVGPSLALPIVDGLVPLGTWQQIVLIDFDTRPRKRTVHLSVIGIAKS</sequence>
<evidence type="ECO:0000313" key="2">
    <source>
        <dbReference type="EMBL" id="SVA06068.1"/>
    </source>
</evidence>
<dbReference type="SUPFAM" id="SSF111038">
    <property type="entry name" value="YjbQ-like"/>
    <property type="match status" value="1"/>
</dbReference>
<reference evidence="2" key="1">
    <citation type="submission" date="2018-05" db="EMBL/GenBank/DDBJ databases">
        <authorList>
            <person name="Lanie J.A."/>
            <person name="Ng W.-L."/>
            <person name="Kazmierczak K.M."/>
            <person name="Andrzejewski T.M."/>
            <person name="Davidsen T.M."/>
            <person name="Wayne K.J."/>
            <person name="Tettelin H."/>
            <person name="Glass J.I."/>
            <person name="Rusch D."/>
            <person name="Podicherti R."/>
            <person name="Tsui H.-C.T."/>
            <person name="Winkler M.E."/>
        </authorList>
    </citation>
    <scope>NUCLEOTIDE SEQUENCE</scope>
</reference>
<dbReference type="PIRSF" id="PIRSF004681">
    <property type="entry name" value="UCP004681"/>
    <property type="match status" value="1"/>
</dbReference>
<dbReference type="Gene3D" id="2.60.120.460">
    <property type="entry name" value="YjbQ-like"/>
    <property type="match status" value="1"/>
</dbReference>
<dbReference type="PANTHER" id="PTHR30615">
    <property type="entry name" value="UNCHARACTERIZED PROTEIN YJBQ-RELATED"/>
    <property type="match status" value="1"/>
</dbReference>
<evidence type="ECO:0000256" key="1">
    <source>
        <dbReference type="ARBA" id="ARBA00005534"/>
    </source>
</evidence>
<accession>A0A381SRV8</accession>
<gene>
    <name evidence="2" type="ORF">METZ01_LOCUS58922</name>
</gene>
<proteinExistence type="inferred from homology"/>
<dbReference type="InterPro" id="IPR001602">
    <property type="entry name" value="UPF0047_YjbQ-like"/>
</dbReference>
<dbReference type="EMBL" id="UINC01003408">
    <property type="protein sequence ID" value="SVA06068.1"/>
    <property type="molecule type" value="Genomic_DNA"/>
</dbReference>
<dbReference type="NCBIfam" id="TIGR00149">
    <property type="entry name" value="TIGR00149_YjbQ"/>
    <property type="match status" value="1"/>
</dbReference>
<dbReference type="PROSITE" id="PS01314">
    <property type="entry name" value="UPF0047"/>
    <property type="match status" value="1"/>
</dbReference>
<comment type="similarity">
    <text evidence="1">Belongs to the UPF0047 family.</text>
</comment>
<dbReference type="PANTHER" id="PTHR30615:SF8">
    <property type="entry name" value="UPF0047 PROTEIN C4A8.02C"/>
    <property type="match status" value="1"/>
</dbReference>
<dbReference type="AlphaFoldDB" id="A0A381SRV8"/>
<protein>
    <recommendedName>
        <fullName evidence="3">Secondary thiamine-phosphate synthase enzyme</fullName>
    </recommendedName>
</protein>